<protein>
    <submittedName>
        <fullName evidence="1">Uncharacterized protein</fullName>
    </submittedName>
</protein>
<name>A0ABY6EJP1_9ACTN</name>
<dbReference type="EMBL" id="CP106795">
    <property type="protein sequence ID" value="UXY33313.1"/>
    <property type="molecule type" value="Genomic_DNA"/>
</dbReference>
<proteinExistence type="predicted"/>
<evidence type="ECO:0000313" key="1">
    <source>
        <dbReference type="EMBL" id="UXY33313.1"/>
    </source>
</evidence>
<keyword evidence="2" id="KW-1185">Reference proteome</keyword>
<reference evidence="1" key="1">
    <citation type="submission" date="2022-10" db="EMBL/GenBank/DDBJ databases">
        <authorList>
            <person name="Mo P."/>
        </authorList>
    </citation>
    <scope>NUCLEOTIDE SEQUENCE</scope>
    <source>
        <strain evidence="1">HUAS 14-6</strain>
    </source>
</reference>
<dbReference type="Proteomes" id="UP001060733">
    <property type="component" value="Chromosome"/>
</dbReference>
<sequence length="155" mass="17386">MTRRPSVDQAVGLLEGELRAGQRALADLGTEDVWQAFLRFGRRLFDVSEASDGDGLLFQYGTYSFDGSPTFTVDLTRQFQVCDADGDHDHYVQVHCEVRYGTGPALEALGSFNSWFFHDAGDDLEEWAQELTALSAWTAVRTLTPTEIRVFQEQV</sequence>
<accession>A0ABY6EJP1</accession>
<gene>
    <name evidence="1" type="ORF">N8I86_00280</name>
</gene>
<organism evidence="1 2">
    <name type="scientific">Streptomyces albidocamelliae</name>
    <dbReference type="NCBI Taxonomy" id="2981135"/>
    <lineage>
        <taxon>Bacteria</taxon>
        <taxon>Bacillati</taxon>
        <taxon>Actinomycetota</taxon>
        <taxon>Actinomycetes</taxon>
        <taxon>Kitasatosporales</taxon>
        <taxon>Streptomycetaceae</taxon>
        <taxon>Streptomyces</taxon>
    </lineage>
</organism>
<evidence type="ECO:0000313" key="2">
    <source>
        <dbReference type="Proteomes" id="UP001060733"/>
    </source>
</evidence>
<dbReference type="RefSeq" id="WP_263276675.1">
    <property type="nucleotide sequence ID" value="NZ_CP106795.1"/>
</dbReference>